<evidence type="ECO:0000256" key="3">
    <source>
        <dbReference type="ARBA" id="ARBA00022598"/>
    </source>
</evidence>
<dbReference type="PROSITE" id="PS00455">
    <property type="entry name" value="AMP_BINDING"/>
    <property type="match status" value="1"/>
</dbReference>
<dbReference type="Pfam" id="PF13193">
    <property type="entry name" value="AMP-binding_C"/>
    <property type="match status" value="1"/>
</dbReference>
<evidence type="ECO:0000256" key="2">
    <source>
        <dbReference type="ARBA" id="ARBA00005005"/>
    </source>
</evidence>
<comment type="caution">
    <text evidence="10">The sequence shown here is derived from an EMBL/GenBank/DDBJ whole genome shotgun (WGS) entry which is preliminary data.</text>
</comment>
<proteinExistence type="predicted"/>
<sequence length="516" mass="57123">MTTKTLGEFFELAMHKHANNSAFICSGQQLNFSELEVQSRKLALWLQSILNKGDRVAVQLPNINQYPLAAIAVLRAGLVLVNTNPFYTPNEMVHQFSDSGAKVLITLSTLSPSLEEVLPETDIETVILVGGEVSNKTLTQKTQKPYYYLHDILSEDRECQLSHEFAANPNDVAVLQYTGGTTGVAKGACLTHLNILSNVEQIHERLSKVCIDSEETIVCPLPLYHIYAFTVNMVYMFGHGNLNILIPNPRDLDYFIQQLKAQPFTALLGINTLFIGLTKHPAFAQLDFSHLKLTLSGGTTLVESVASEWKELTECSITEGYGLSETSPVVTLNMPGDEEVGTIGRSLVDTEVEIRDANGYRVSDNQPGELLVKGPQVMKGYWQRPESTSDVFTDDGFFKTGDVAIRQTNGNFRIVDRLKELIIVSGFNVYPNEVEAVLVSHPSIIEAAVVGIPFSKTGEAVHAYVAVSKSIQAEDIKHYCKEYLTAYKIPSKIIILDELPKSSVGKILRRDLRQSK</sequence>
<feature type="domain" description="AMP-dependent synthetase/ligase" evidence="8">
    <location>
        <begin position="11"/>
        <end position="382"/>
    </location>
</feature>
<keyword evidence="3" id="KW-0436">Ligase</keyword>
<dbReference type="Pfam" id="PF00501">
    <property type="entry name" value="AMP-binding"/>
    <property type="match status" value="1"/>
</dbReference>
<dbReference type="EC" id="6.2.1.3" evidence="5"/>
<keyword evidence="4" id="KW-0472">Membrane</keyword>
<evidence type="ECO:0000259" key="9">
    <source>
        <dbReference type="Pfam" id="PF13193"/>
    </source>
</evidence>
<dbReference type="SUPFAM" id="SSF56801">
    <property type="entry name" value="Acetyl-CoA synthetase-like"/>
    <property type="match status" value="1"/>
</dbReference>
<dbReference type="EMBL" id="JAQPZS010000027">
    <property type="protein sequence ID" value="MEJ6498287.1"/>
    <property type="molecule type" value="Genomic_DNA"/>
</dbReference>
<evidence type="ECO:0000256" key="6">
    <source>
        <dbReference type="ARBA" id="ARBA00039545"/>
    </source>
</evidence>
<dbReference type="Proteomes" id="UP001377972">
    <property type="component" value="Unassembled WGS sequence"/>
</dbReference>
<accession>A0ABU8SZ47</accession>
<dbReference type="PANTHER" id="PTHR43767:SF8">
    <property type="entry name" value="LONG-CHAIN-FATTY-ACID--COA LIGASE"/>
    <property type="match status" value="1"/>
</dbReference>
<name>A0ABU8SZ47_9GAMM</name>
<evidence type="ECO:0000256" key="1">
    <source>
        <dbReference type="ARBA" id="ARBA00004170"/>
    </source>
</evidence>
<dbReference type="InterPro" id="IPR025110">
    <property type="entry name" value="AMP-bd_C"/>
</dbReference>
<dbReference type="Gene3D" id="3.40.50.12780">
    <property type="entry name" value="N-terminal domain of ligase-like"/>
    <property type="match status" value="1"/>
</dbReference>
<evidence type="ECO:0000259" key="8">
    <source>
        <dbReference type="Pfam" id="PF00501"/>
    </source>
</evidence>
<evidence type="ECO:0000313" key="11">
    <source>
        <dbReference type="Proteomes" id="UP001377972"/>
    </source>
</evidence>
<dbReference type="CDD" id="cd05936">
    <property type="entry name" value="FC-FACS_FadD_like"/>
    <property type="match status" value="1"/>
</dbReference>
<dbReference type="RefSeq" id="WP_339982532.1">
    <property type="nucleotide sequence ID" value="NZ_JAQPZS010000027.1"/>
</dbReference>
<feature type="domain" description="AMP-binding enzyme C-terminal" evidence="9">
    <location>
        <begin position="433"/>
        <end position="506"/>
    </location>
</feature>
<dbReference type="InterPro" id="IPR000873">
    <property type="entry name" value="AMP-dep_synth/lig_dom"/>
</dbReference>
<dbReference type="InterPro" id="IPR042099">
    <property type="entry name" value="ANL_N_sf"/>
</dbReference>
<comment type="subcellular location">
    <subcellularLocation>
        <location evidence="1">Membrane</location>
        <topology evidence="1">Peripheral membrane protein</topology>
    </subcellularLocation>
</comment>
<dbReference type="InterPro" id="IPR020845">
    <property type="entry name" value="AMP-binding_CS"/>
</dbReference>
<dbReference type="PANTHER" id="PTHR43767">
    <property type="entry name" value="LONG-CHAIN-FATTY-ACID--COA LIGASE"/>
    <property type="match status" value="1"/>
</dbReference>
<dbReference type="InterPro" id="IPR045851">
    <property type="entry name" value="AMP-bd_C_sf"/>
</dbReference>
<dbReference type="Gene3D" id="3.30.300.30">
    <property type="match status" value="1"/>
</dbReference>
<evidence type="ECO:0000256" key="7">
    <source>
        <dbReference type="ARBA" id="ARBA00042773"/>
    </source>
</evidence>
<protein>
    <recommendedName>
        <fullName evidence="6">Long-chain-fatty-acid--CoA ligase</fullName>
        <ecNumber evidence="5">6.2.1.3</ecNumber>
    </recommendedName>
    <alternativeName>
        <fullName evidence="7">Long-chain acyl-CoA synthetase</fullName>
    </alternativeName>
</protein>
<evidence type="ECO:0000256" key="5">
    <source>
        <dbReference type="ARBA" id="ARBA00026121"/>
    </source>
</evidence>
<keyword evidence="11" id="KW-1185">Reference proteome</keyword>
<gene>
    <name evidence="10" type="ORF">PQI24_19810</name>
</gene>
<organism evidence="10 11">
    <name type="scientific">Pseudoalteromonas lipolytica</name>
    <dbReference type="NCBI Taxonomy" id="570156"/>
    <lineage>
        <taxon>Bacteria</taxon>
        <taxon>Pseudomonadati</taxon>
        <taxon>Pseudomonadota</taxon>
        <taxon>Gammaproteobacteria</taxon>
        <taxon>Alteromonadales</taxon>
        <taxon>Pseudoalteromonadaceae</taxon>
        <taxon>Pseudoalteromonas</taxon>
    </lineage>
</organism>
<reference evidence="10 11" key="1">
    <citation type="submission" date="2023-01" db="EMBL/GenBank/DDBJ databases">
        <title>Trichodesmium-associated heterotrophic epibiont bacteria.</title>
        <authorList>
            <person name="Cleveland C.S."/>
            <person name="Webb E.A."/>
        </authorList>
    </citation>
    <scope>NUCLEOTIDE SEQUENCE [LARGE SCALE GENOMIC DNA]</scope>
    <source>
        <strain evidence="10 11">USCH2</strain>
    </source>
</reference>
<evidence type="ECO:0000256" key="4">
    <source>
        <dbReference type="ARBA" id="ARBA00023136"/>
    </source>
</evidence>
<dbReference type="InterPro" id="IPR050237">
    <property type="entry name" value="ATP-dep_AMP-bd_enzyme"/>
</dbReference>
<evidence type="ECO:0000313" key="10">
    <source>
        <dbReference type="EMBL" id="MEJ6498287.1"/>
    </source>
</evidence>
<comment type="pathway">
    <text evidence="2">Lipid metabolism; fatty acid beta-oxidation.</text>
</comment>